<dbReference type="PANTHER" id="PTHR30625">
    <property type="entry name" value="PROTEIN TOLQ"/>
    <property type="match status" value="1"/>
</dbReference>
<keyword evidence="9 13" id="KW-1133">Transmembrane helix</keyword>
<keyword evidence="8 12" id="KW-0653">Protein transport</keyword>
<dbReference type="Proteomes" id="UP000594778">
    <property type="component" value="Chromosome"/>
</dbReference>
<evidence type="ECO:0000256" key="2">
    <source>
        <dbReference type="ARBA" id="ARBA00011471"/>
    </source>
</evidence>
<dbReference type="Pfam" id="PF01618">
    <property type="entry name" value="MotA_ExbB"/>
    <property type="match status" value="1"/>
</dbReference>
<name>A0A7T2S0E6_DELAC</name>
<dbReference type="InterPro" id="IPR050790">
    <property type="entry name" value="ExbB/TolQ_transport"/>
</dbReference>
<reference evidence="15 16" key="1">
    <citation type="submission" date="2020-12" db="EMBL/GenBank/DDBJ databases">
        <title>FDA dAtabase for Regulatory Grade micrObial Sequences (FDA-ARGOS): Supporting development and validation of Infectious Disease Dx tests.</title>
        <authorList>
            <person name="Sproer C."/>
            <person name="Gronow S."/>
            <person name="Severitt S."/>
            <person name="Schroder I."/>
            <person name="Tallon L."/>
            <person name="Sadzewicz L."/>
            <person name="Zhao X."/>
            <person name="Boylan J."/>
            <person name="Ott S."/>
            <person name="Bowen H."/>
            <person name="Vavikolanu K."/>
            <person name="Mehta A."/>
            <person name="Aluvathingal J."/>
            <person name="Nadendla S."/>
            <person name="Lowell S."/>
            <person name="Myers T."/>
            <person name="Yan Y."/>
            <person name="Sichtig H."/>
        </authorList>
    </citation>
    <scope>NUCLEOTIDE SEQUENCE [LARGE SCALE GENOMIC DNA]</scope>
    <source>
        <strain evidence="15 16">FDAARGOS_909</strain>
    </source>
</reference>
<comment type="similarity">
    <text evidence="12">Belongs to the exbB/tolQ family.</text>
</comment>
<evidence type="ECO:0000313" key="16">
    <source>
        <dbReference type="Proteomes" id="UP000594778"/>
    </source>
</evidence>
<evidence type="ECO:0000256" key="9">
    <source>
        <dbReference type="ARBA" id="ARBA00022989"/>
    </source>
</evidence>
<evidence type="ECO:0000256" key="1">
    <source>
        <dbReference type="ARBA" id="ARBA00004429"/>
    </source>
</evidence>
<feature type="transmembrane region" description="Helical" evidence="13">
    <location>
        <begin position="129"/>
        <end position="154"/>
    </location>
</feature>
<feature type="transmembrane region" description="Helical" evidence="13">
    <location>
        <begin position="174"/>
        <end position="195"/>
    </location>
</feature>
<keyword evidence="10 13" id="KW-0472">Membrane</keyword>
<evidence type="ECO:0000256" key="5">
    <source>
        <dbReference type="ARBA" id="ARBA00022475"/>
    </source>
</evidence>
<evidence type="ECO:0000256" key="6">
    <source>
        <dbReference type="ARBA" id="ARBA00022519"/>
    </source>
</evidence>
<dbReference type="GO" id="GO:0005886">
    <property type="term" value="C:plasma membrane"/>
    <property type="evidence" value="ECO:0007669"/>
    <property type="project" value="UniProtKB-SubCell"/>
</dbReference>
<keyword evidence="5" id="KW-1003">Cell membrane</keyword>
<gene>
    <name evidence="15" type="ORF">I6G66_19775</name>
</gene>
<evidence type="ECO:0000256" key="11">
    <source>
        <dbReference type="ARBA" id="ARBA00024816"/>
    </source>
</evidence>
<accession>A0A7T2S0E6</accession>
<comment type="function">
    <text evidence="11">Involved in the TonB-dependent energy-dependent transport of various receptor-bound substrates. Protects ExbD from proteolytic degradation and functionally stabilizes TonB.</text>
</comment>
<evidence type="ECO:0000259" key="14">
    <source>
        <dbReference type="Pfam" id="PF01618"/>
    </source>
</evidence>
<evidence type="ECO:0000256" key="10">
    <source>
        <dbReference type="ARBA" id="ARBA00023136"/>
    </source>
</evidence>
<evidence type="ECO:0000256" key="13">
    <source>
        <dbReference type="SAM" id="Phobius"/>
    </source>
</evidence>
<dbReference type="InterPro" id="IPR002898">
    <property type="entry name" value="MotA_ExbB_proton_chnl"/>
</dbReference>
<organism evidence="15 16">
    <name type="scientific">Delftia acidovorans</name>
    <name type="common">Pseudomonas acidovorans</name>
    <name type="synonym">Comamonas acidovorans</name>
    <dbReference type="NCBI Taxonomy" id="80866"/>
    <lineage>
        <taxon>Bacteria</taxon>
        <taxon>Pseudomonadati</taxon>
        <taxon>Pseudomonadota</taxon>
        <taxon>Betaproteobacteria</taxon>
        <taxon>Burkholderiales</taxon>
        <taxon>Comamonadaceae</taxon>
        <taxon>Delftia</taxon>
    </lineage>
</organism>
<dbReference type="GO" id="GO:0017038">
    <property type="term" value="P:protein import"/>
    <property type="evidence" value="ECO:0007669"/>
    <property type="project" value="TreeGrafter"/>
</dbReference>
<evidence type="ECO:0000256" key="12">
    <source>
        <dbReference type="RuleBase" id="RU004057"/>
    </source>
</evidence>
<feature type="transmembrane region" description="Helical" evidence="13">
    <location>
        <begin position="20"/>
        <end position="40"/>
    </location>
</feature>
<dbReference type="AlphaFoldDB" id="A0A7T2S0E6"/>
<evidence type="ECO:0000256" key="4">
    <source>
        <dbReference type="ARBA" id="ARBA00022448"/>
    </source>
</evidence>
<comment type="subunit">
    <text evidence="2">The accessory proteins ExbB and ExbD seem to form a complex with TonB.</text>
</comment>
<dbReference type="PANTHER" id="PTHR30625:SF14">
    <property type="entry name" value="BIOPOLYMER TRANSPORT PROTEIN EXBB"/>
    <property type="match status" value="1"/>
</dbReference>
<dbReference type="RefSeq" id="WP_183018786.1">
    <property type="nucleotide sequence ID" value="NZ_CP065668.1"/>
</dbReference>
<comment type="subcellular location">
    <subcellularLocation>
        <location evidence="1">Cell inner membrane</location>
        <topology evidence="1">Multi-pass membrane protein</topology>
    </subcellularLocation>
    <subcellularLocation>
        <location evidence="12">Membrane</location>
        <topology evidence="12">Multi-pass membrane protein</topology>
    </subcellularLocation>
</comment>
<dbReference type="EMBL" id="CP065668">
    <property type="protein sequence ID" value="QPS06534.1"/>
    <property type="molecule type" value="Genomic_DNA"/>
</dbReference>
<keyword evidence="7 13" id="KW-0812">Transmembrane</keyword>
<proteinExistence type="inferred from homology"/>
<sequence length="244" mass="25311">MTGPLWLWWQQGDAVARGTALLLLALSVASWVVIVWKIWFMAASRRRVPQAIAAFWSAPDLATGQARMAEGDRQQLVAPMAGAVSQVLAPTGGSDMALSGRAARSVRLTRGLRQALQSASHQLQWGQTLLATVGATAPFVGLLGTVWGIHHALATLAGSGQIGIEQLAGPVGEALVMTAAGLAVALPAVLAYNLLGRAAAQMEALLEGFAHDLQAMFGTQLAEQAQHDDGMAVAGLPAGPMEAP</sequence>
<protein>
    <recommendedName>
        <fullName evidence="3">Biopolymer transport protein ExbB</fullName>
    </recommendedName>
</protein>
<evidence type="ECO:0000256" key="3">
    <source>
        <dbReference type="ARBA" id="ARBA00022093"/>
    </source>
</evidence>
<evidence type="ECO:0000256" key="7">
    <source>
        <dbReference type="ARBA" id="ARBA00022692"/>
    </source>
</evidence>
<evidence type="ECO:0000256" key="8">
    <source>
        <dbReference type="ARBA" id="ARBA00022927"/>
    </source>
</evidence>
<feature type="domain" description="MotA/TolQ/ExbB proton channel" evidence="14">
    <location>
        <begin position="105"/>
        <end position="206"/>
    </location>
</feature>
<keyword evidence="6" id="KW-0997">Cell inner membrane</keyword>
<evidence type="ECO:0000313" key="15">
    <source>
        <dbReference type="EMBL" id="QPS06534.1"/>
    </source>
</evidence>
<keyword evidence="4 12" id="KW-0813">Transport</keyword>